<dbReference type="VEuPathDB" id="ToxoDB:CSUI_009719"/>
<reference evidence="1 2" key="1">
    <citation type="journal article" date="2017" name="Int. J. Parasitol.">
        <title>The genome of the protozoan parasite Cystoisospora suis and a reverse vaccinology approach to identify vaccine candidates.</title>
        <authorList>
            <person name="Palmieri N."/>
            <person name="Shrestha A."/>
            <person name="Ruttkowski B."/>
            <person name="Beck T."/>
            <person name="Vogl C."/>
            <person name="Tomley F."/>
            <person name="Blake D.P."/>
            <person name="Joachim A."/>
        </authorList>
    </citation>
    <scope>NUCLEOTIDE SEQUENCE [LARGE SCALE GENOMIC DNA]</scope>
    <source>
        <strain evidence="1 2">Wien I</strain>
    </source>
</reference>
<evidence type="ECO:0000313" key="2">
    <source>
        <dbReference type="Proteomes" id="UP000221165"/>
    </source>
</evidence>
<name>A0A2C6KJC5_9APIC</name>
<comment type="caution">
    <text evidence="1">The sequence shown here is derived from an EMBL/GenBank/DDBJ whole genome shotgun (WGS) entry which is preliminary data.</text>
</comment>
<evidence type="ECO:0000313" key="1">
    <source>
        <dbReference type="EMBL" id="PHJ16466.1"/>
    </source>
</evidence>
<dbReference type="GeneID" id="94433041"/>
<keyword evidence="2" id="KW-1185">Reference proteome</keyword>
<gene>
    <name evidence="1" type="ORF">CSUI_009719</name>
</gene>
<accession>A0A2C6KJC5</accession>
<dbReference type="Proteomes" id="UP000221165">
    <property type="component" value="Unassembled WGS sequence"/>
</dbReference>
<feature type="non-terminal residue" evidence="1">
    <location>
        <position position="1"/>
    </location>
</feature>
<dbReference type="AlphaFoldDB" id="A0A2C6KJC5"/>
<organism evidence="1 2">
    <name type="scientific">Cystoisospora suis</name>
    <dbReference type="NCBI Taxonomy" id="483139"/>
    <lineage>
        <taxon>Eukaryota</taxon>
        <taxon>Sar</taxon>
        <taxon>Alveolata</taxon>
        <taxon>Apicomplexa</taxon>
        <taxon>Conoidasida</taxon>
        <taxon>Coccidia</taxon>
        <taxon>Eucoccidiorida</taxon>
        <taxon>Eimeriorina</taxon>
        <taxon>Sarcocystidae</taxon>
        <taxon>Cystoisospora</taxon>
    </lineage>
</organism>
<protein>
    <submittedName>
        <fullName evidence="1">Uncharacterized protein</fullName>
    </submittedName>
</protein>
<dbReference type="RefSeq" id="XP_067918195.1">
    <property type="nucleotide sequence ID" value="XM_068069830.1"/>
</dbReference>
<proteinExistence type="predicted"/>
<sequence length="42" mass="4917">VSFSSFTNRRTPRKSLMYLSTFSGMYVQSNPDIETYIYLCIV</sequence>
<dbReference type="EMBL" id="MIGC01005910">
    <property type="protein sequence ID" value="PHJ16466.1"/>
    <property type="molecule type" value="Genomic_DNA"/>
</dbReference>